<dbReference type="GO" id="GO:0031992">
    <property type="term" value="F:energy transducer activity"/>
    <property type="evidence" value="ECO:0007669"/>
    <property type="project" value="TreeGrafter"/>
</dbReference>
<evidence type="ECO:0000256" key="3">
    <source>
        <dbReference type="ARBA" id="ARBA00022448"/>
    </source>
</evidence>
<protein>
    <recommendedName>
        <fullName evidence="11">TonB C-terminal domain-containing protein</fullName>
    </recommendedName>
</protein>
<comment type="similarity">
    <text evidence="2">Belongs to the TonB family.</text>
</comment>
<sequence length="232" mass="26469">PEKADYLAQTTQDGGGNSDEKVRRTDLFSAPTLSKHPGIAQQQSVTMMPIKKQDASKAFITQAHSDRKIQAQEKQTEKETQEQRLIPQQKNERAARLAEELSLIFQNHQLKPKEKFLNSRTKEYIAASYMRGWVDKVERLGNADYPDAAIRAKLNGTLILDVVINADGTLKEINLRQSSGHQVLDDAAKRIVRMSSPFAPFPAKLQKQADIIHITRSWEFRSDNRNRRLRSY</sequence>
<dbReference type="GO" id="GO:0098797">
    <property type="term" value="C:plasma membrane protein complex"/>
    <property type="evidence" value="ECO:0007669"/>
    <property type="project" value="TreeGrafter"/>
</dbReference>
<feature type="domain" description="TonB C-terminal" evidence="11">
    <location>
        <begin position="130"/>
        <end position="229"/>
    </location>
</feature>
<dbReference type="InterPro" id="IPR006260">
    <property type="entry name" value="TonB/TolA_C"/>
</dbReference>
<evidence type="ECO:0000256" key="2">
    <source>
        <dbReference type="ARBA" id="ARBA00006555"/>
    </source>
</evidence>
<keyword evidence="6" id="KW-0812">Transmembrane</keyword>
<dbReference type="NCBIfam" id="TIGR01352">
    <property type="entry name" value="tonB_Cterm"/>
    <property type="match status" value="1"/>
</dbReference>
<proteinExistence type="inferred from homology"/>
<dbReference type="PROSITE" id="PS52015">
    <property type="entry name" value="TONB_CTD"/>
    <property type="match status" value="1"/>
</dbReference>
<reference evidence="12" key="1">
    <citation type="submission" date="2018-06" db="EMBL/GenBank/DDBJ databases">
        <authorList>
            <person name="Zhirakovskaya E."/>
        </authorList>
    </citation>
    <scope>NUCLEOTIDE SEQUENCE</scope>
</reference>
<feature type="non-terminal residue" evidence="12">
    <location>
        <position position="1"/>
    </location>
</feature>
<evidence type="ECO:0000256" key="8">
    <source>
        <dbReference type="ARBA" id="ARBA00022989"/>
    </source>
</evidence>
<keyword evidence="7" id="KW-0653">Protein transport</keyword>
<dbReference type="GO" id="GO:0055085">
    <property type="term" value="P:transmembrane transport"/>
    <property type="evidence" value="ECO:0007669"/>
    <property type="project" value="InterPro"/>
</dbReference>
<accession>A0A3B0YAI4</accession>
<dbReference type="SUPFAM" id="SSF74653">
    <property type="entry name" value="TolA/TonB C-terminal domain"/>
    <property type="match status" value="1"/>
</dbReference>
<comment type="subcellular location">
    <subcellularLocation>
        <location evidence="1">Cell inner membrane</location>
        <topology evidence="1">Single-pass membrane protein</topology>
        <orientation evidence="1">Periplasmic side</orientation>
    </subcellularLocation>
</comment>
<evidence type="ECO:0000256" key="9">
    <source>
        <dbReference type="ARBA" id="ARBA00023136"/>
    </source>
</evidence>
<feature type="compositionally biased region" description="Basic and acidic residues" evidence="10">
    <location>
        <begin position="64"/>
        <end position="82"/>
    </location>
</feature>
<keyword evidence="9" id="KW-0472">Membrane</keyword>
<keyword evidence="8" id="KW-1133">Transmembrane helix</keyword>
<evidence type="ECO:0000256" key="5">
    <source>
        <dbReference type="ARBA" id="ARBA00022519"/>
    </source>
</evidence>
<evidence type="ECO:0000256" key="6">
    <source>
        <dbReference type="ARBA" id="ARBA00022692"/>
    </source>
</evidence>
<keyword evidence="3" id="KW-0813">Transport</keyword>
<dbReference type="Gene3D" id="3.30.1150.10">
    <property type="match status" value="1"/>
</dbReference>
<organism evidence="12">
    <name type="scientific">hydrothermal vent metagenome</name>
    <dbReference type="NCBI Taxonomy" id="652676"/>
    <lineage>
        <taxon>unclassified sequences</taxon>
        <taxon>metagenomes</taxon>
        <taxon>ecological metagenomes</taxon>
    </lineage>
</organism>
<dbReference type="GO" id="GO:0015031">
    <property type="term" value="P:protein transport"/>
    <property type="evidence" value="ECO:0007669"/>
    <property type="project" value="UniProtKB-KW"/>
</dbReference>
<dbReference type="AlphaFoldDB" id="A0A3B0YAI4"/>
<gene>
    <name evidence="12" type="ORF">MNBD_GAMMA11-1625</name>
</gene>
<evidence type="ECO:0000259" key="11">
    <source>
        <dbReference type="PROSITE" id="PS52015"/>
    </source>
</evidence>
<feature type="region of interest" description="Disordered" evidence="10">
    <location>
        <begin position="51"/>
        <end position="89"/>
    </location>
</feature>
<dbReference type="InterPro" id="IPR051045">
    <property type="entry name" value="TonB-dependent_transducer"/>
</dbReference>
<evidence type="ECO:0000256" key="1">
    <source>
        <dbReference type="ARBA" id="ARBA00004383"/>
    </source>
</evidence>
<dbReference type="PANTHER" id="PTHR33446">
    <property type="entry name" value="PROTEIN TONB-RELATED"/>
    <property type="match status" value="1"/>
</dbReference>
<keyword evidence="5" id="KW-0997">Cell inner membrane</keyword>
<evidence type="ECO:0000256" key="4">
    <source>
        <dbReference type="ARBA" id="ARBA00022475"/>
    </source>
</evidence>
<feature type="region of interest" description="Disordered" evidence="10">
    <location>
        <begin position="1"/>
        <end position="22"/>
    </location>
</feature>
<evidence type="ECO:0000256" key="10">
    <source>
        <dbReference type="SAM" id="MobiDB-lite"/>
    </source>
</evidence>
<dbReference type="InterPro" id="IPR037682">
    <property type="entry name" value="TonB_C"/>
</dbReference>
<dbReference type="EMBL" id="UOFG01000255">
    <property type="protein sequence ID" value="VAW65654.1"/>
    <property type="molecule type" value="Genomic_DNA"/>
</dbReference>
<name>A0A3B0YAI4_9ZZZZ</name>
<keyword evidence="4" id="KW-1003">Cell membrane</keyword>
<evidence type="ECO:0000313" key="12">
    <source>
        <dbReference type="EMBL" id="VAW65654.1"/>
    </source>
</evidence>
<dbReference type="PANTHER" id="PTHR33446:SF11">
    <property type="entry name" value="TONB3"/>
    <property type="match status" value="1"/>
</dbReference>
<evidence type="ECO:0000256" key="7">
    <source>
        <dbReference type="ARBA" id="ARBA00022927"/>
    </source>
</evidence>
<dbReference type="Pfam" id="PF03544">
    <property type="entry name" value="TonB_C"/>
    <property type="match status" value="1"/>
</dbReference>